<evidence type="ECO:0000256" key="3">
    <source>
        <dbReference type="ARBA" id="ARBA00023274"/>
    </source>
</evidence>
<evidence type="ECO:0000313" key="8">
    <source>
        <dbReference type="EMBL" id="KAK9188871.1"/>
    </source>
</evidence>
<feature type="compositionally biased region" description="Basic residues" evidence="6">
    <location>
        <begin position="458"/>
        <end position="467"/>
    </location>
</feature>
<dbReference type="PROSITE" id="PS50005">
    <property type="entry name" value="TPR"/>
    <property type="match status" value="1"/>
</dbReference>
<organism evidence="8 9">
    <name type="scientific">Citrus x changshan-huyou</name>
    <dbReference type="NCBI Taxonomy" id="2935761"/>
    <lineage>
        <taxon>Eukaryota</taxon>
        <taxon>Viridiplantae</taxon>
        <taxon>Streptophyta</taxon>
        <taxon>Embryophyta</taxon>
        <taxon>Tracheophyta</taxon>
        <taxon>Spermatophyta</taxon>
        <taxon>Magnoliopsida</taxon>
        <taxon>eudicotyledons</taxon>
        <taxon>Gunneridae</taxon>
        <taxon>Pentapetalae</taxon>
        <taxon>rosids</taxon>
        <taxon>malvids</taxon>
        <taxon>Sapindales</taxon>
        <taxon>Rutaceae</taxon>
        <taxon>Aurantioideae</taxon>
        <taxon>Citrus</taxon>
    </lineage>
</organism>
<dbReference type="AlphaFoldDB" id="A0AAP0QKB4"/>
<dbReference type="FunFam" id="3.100.10.10:FF:000002">
    <property type="entry name" value="60S ribosomal protein L27a"/>
    <property type="match status" value="1"/>
</dbReference>
<feature type="compositionally biased region" description="Basic and acidic residues" evidence="6">
    <location>
        <begin position="136"/>
        <end position="147"/>
    </location>
</feature>
<evidence type="ECO:0000256" key="4">
    <source>
        <dbReference type="PROSITE-ProRule" id="PRU00339"/>
    </source>
</evidence>
<dbReference type="Proteomes" id="UP001428341">
    <property type="component" value="Unassembled WGS sequence"/>
</dbReference>
<keyword evidence="9" id="KW-1185">Reference proteome</keyword>
<dbReference type="SUPFAM" id="SSF52080">
    <property type="entry name" value="Ribosomal proteins L15p and L18e"/>
    <property type="match status" value="1"/>
</dbReference>
<dbReference type="Gene3D" id="1.25.40.10">
    <property type="entry name" value="Tetratricopeptide repeat domain"/>
    <property type="match status" value="1"/>
</dbReference>
<name>A0AAP0QKB4_9ROSI</name>
<dbReference type="Gene3D" id="3.100.10.10">
    <property type="match status" value="1"/>
</dbReference>
<feature type="region of interest" description="Disordered" evidence="6">
    <location>
        <begin position="76"/>
        <end position="99"/>
    </location>
</feature>
<dbReference type="InterPro" id="IPR019734">
    <property type="entry name" value="TPR_rpt"/>
</dbReference>
<feature type="repeat" description="TPR" evidence="4">
    <location>
        <begin position="168"/>
        <end position="201"/>
    </location>
</feature>
<dbReference type="CDD" id="cd22249">
    <property type="entry name" value="UDM1_RNF168_RNF169-like"/>
    <property type="match status" value="1"/>
</dbReference>
<dbReference type="GO" id="GO:0015934">
    <property type="term" value="C:large ribosomal subunit"/>
    <property type="evidence" value="ECO:0007669"/>
    <property type="project" value="InterPro"/>
</dbReference>
<dbReference type="GO" id="GO:0003729">
    <property type="term" value="F:mRNA binding"/>
    <property type="evidence" value="ECO:0007669"/>
    <property type="project" value="UniProtKB-ARBA"/>
</dbReference>
<evidence type="ECO:0000256" key="5">
    <source>
        <dbReference type="RuleBase" id="RU003888"/>
    </source>
</evidence>
<feature type="compositionally biased region" description="Basic and acidic residues" evidence="6">
    <location>
        <begin position="119"/>
        <end position="129"/>
    </location>
</feature>
<dbReference type="GO" id="GO:0003735">
    <property type="term" value="F:structural constituent of ribosome"/>
    <property type="evidence" value="ECO:0007669"/>
    <property type="project" value="InterPro"/>
</dbReference>
<feature type="region of interest" description="Disordered" evidence="6">
    <location>
        <begin position="119"/>
        <end position="147"/>
    </location>
</feature>
<dbReference type="GO" id="GO:0006412">
    <property type="term" value="P:translation"/>
    <property type="evidence" value="ECO:0007669"/>
    <property type="project" value="InterPro"/>
</dbReference>
<dbReference type="PANTHER" id="PTHR36761">
    <property type="entry name" value="ORF03 PROTEIN"/>
    <property type="match status" value="1"/>
</dbReference>
<dbReference type="InterPro" id="IPR030878">
    <property type="entry name" value="Ribosomal_uL15"/>
</dbReference>
<dbReference type="GO" id="GO:0009535">
    <property type="term" value="C:chloroplast thylakoid membrane"/>
    <property type="evidence" value="ECO:0007669"/>
    <property type="project" value="TreeGrafter"/>
</dbReference>
<dbReference type="FunFam" id="1.25.40.10:FF:002119">
    <property type="entry name" value="Predicted protein"/>
    <property type="match status" value="1"/>
</dbReference>
<dbReference type="InterPro" id="IPR001196">
    <property type="entry name" value="Ribosomal_uL15_CS"/>
</dbReference>
<gene>
    <name evidence="8" type="ORF">WN944_020276</name>
</gene>
<keyword evidence="2 5" id="KW-0689">Ribosomal protein</keyword>
<keyword evidence="4" id="KW-0802">TPR repeat</keyword>
<evidence type="ECO:0000256" key="6">
    <source>
        <dbReference type="SAM" id="MobiDB-lite"/>
    </source>
</evidence>
<dbReference type="InterPro" id="IPR036227">
    <property type="entry name" value="Ribosomal_uL15/eL18_sf"/>
</dbReference>
<dbReference type="InterPro" id="IPR011990">
    <property type="entry name" value="TPR-like_helical_dom_sf"/>
</dbReference>
<comment type="caution">
    <text evidence="8">The sequence shown here is derived from an EMBL/GenBank/DDBJ whole genome shotgun (WGS) entry which is preliminary data.</text>
</comment>
<evidence type="ECO:0000259" key="7">
    <source>
        <dbReference type="Pfam" id="PF00828"/>
    </source>
</evidence>
<dbReference type="HAMAP" id="MF_01341">
    <property type="entry name" value="Ribosomal_uL15"/>
    <property type="match status" value="1"/>
</dbReference>
<sequence length="583" mass="66311">MAVVVGNLALLLDVASPRTLITDRKSRPLALDVLLNLPKRDLHLNYSALANKSLDSEGESWNHRVVTRGKVNSKVNAVDFDAGSSDEENGNGNGEKEEYDWEKEMRRRVKEIEEMRELEKKAEELQSKAEEDDSESEAKEETEEEKRMRVRRELEKVAKEQAERRATAQLMFELGQKAYGKGMYGRAIEFLEGALTIIPRPTFFGGEIQIWLAMAYEANNRHADCIALYKQLESNHPSKNIRRQAADLRYILQAPKLKISQEEMVTIPLIGSSYDSYAATWSDKNKDRDQRVGGSTTNQLPSSRDFLGDFLVWRPPVGLEKNRAFWLIVYIAPASVYYSFRVIVNSLYLYNFILHPSFLVYKMFALHLRCMSGVIFTSSLRKTTVIRLRLPSCSIVKPRIIALPEVFGDSSVFHTKRRRIWGYSNDGRPFSLGLSAEMTTRFKKNRKKRGHVSAGHGRIGKHRKHPGGRGNAGGMHHHRILFDKYHPGFFGKVGMRYFHKLRNKFHCPIVNIDKLWSMVPQDVKAKASKDNVPMIDVTQFGYFKVLGKGVLPENQPVVVKAKLVSKTAEKKIKEAGGAVVLTA</sequence>
<evidence type="ECO:0000256" key="2">
    <source>
        <dbReference type="ARBA" id="ARBA00022980"/>
    </source>
</evidence>
<proteinExistence type="inferred from homology"/>
<feature type="domain" description="Large ribosomal subunit protein uL15/eL18" evidence="7">
    <location>
        <begin position="509"/>
        <end position="580"/>
    </location>
</feature>
<dbReference type="PROSITE" id="PS00475">
    <property type="entry name" value="RIBOSOMAL_L15"/>
    <property type="match status" value="1"/>
</dbReference>
<dbReference type="PANTHER" id="PTHR36761:SF2">
    <property type="entry name" value="ORF03 PROTEIN"/>
    <property type="match status" value="1"/>
</dbReference>
<dbReference type="Pfam" id="PF00828">
    <property type="entry name" value="Ribosomal_L27A"/>
    <property type="match status" value="1"/>
</dbReference>
<reference evidence="8 9" key="1">
    <citation type="submission" date="2024-05" db="EMBL/GenBank/DDBJ databases">
        <title>Haplotype-resolved chromosome-level genome assembly of Huyou (Citrus changshanensis).</title>
        <authorList>
            <person name="Miao C."/>
            <person name="Chen W."/>
            <person name="Wu Y."/>
            <person name="Wang L."/>
            <person name="Zhao S."/>
            <person name="Grierson D."/>
            <person name="Xu C."/>
            <person name="Chen K."/>
        </authorList>
    </citation>
    <scope>NUCLEOTIDE SEQUENCE [LARGE SCALE GENOMIC DNA]</scope>
    <source>
        <strain evidence="8">01-14</strain>
        <tissue evidence="8">Leaf</tissue>
    </source>
</reference>
<dbReference type="SUPFAM" id="SSF48452">
    <property type="entry name" value="TPR-like"/>
    <property type="match status" value="1"/>
</dbReference>
<comment type="similarity">
    <text evidence="1 5">Belongs to the universal ribosomal protein uL15 family.</text>
</comment>
<dbReference type="EMBL" id="JBCGBO010000007">
    <property type="protein sequence ID" value="KAK9188871.1"/>
    <property type="molecule type" value="Genomic_DNA"/>
</dbReference>
<feature type="region of interest" description="Disordered" evidence="6">
    <location>
        <begin position="445"/>
        <end position="471"/>
    </location>
</feature>
<evidence type="ECO:0000256" key="1">
    <source>
        <dbReference type="ARBA" id="ARBA00007320"/>
    </source>
</evidence>
<keyword evidence="3 5" id="KW-0687">Ribonucleoprotein</keyword>
<evidence type="ECO:0000313" key="9">
    <source>
        <dbReference type="Proteomes" id="UP001428341"/>
    </source>
</evidence>
<accession>A0AAP0QKB4</accession>
<protein>
    <recommendedName>
        <fullName evidence="7">Large ribosomal subunit protein uL15/eL18 domain-containing protein</fullName>
    </recommendedName>
</protein>
<dbReference type="InterPro" id="IPR021131">
    <property type="entry name" value="Ribosomal_uL15/eL18"/>
</dbReference>